<feature type="compositionally biased region" description="Low complexity" evidence="1">
    <location>
        <begin position="534"/>
        <end position="551"/>
    </location>
</feature>
<dbReference type="AlphaFoldDB" id="A0AAD7XEE2"/>
<comment type="caution">
    <text evidence="3">The sequence shown here is derived from an EMBL/GenBank/DDBJ whole genome shotgun (WGS) entry which is preliminary data.</text>
</comment>
<dbReference type="InterPro" id="IPR056948">
    <property type="entry name" value="PNGaseA_N"/>
</dbReference>
<evidence type="ECO:0000259" key="2">
    <source>
        <dbReference type="Pfam" id="PF12222"/>
    </source>
</evidence>
<reference evidence="3" key="1">
    <citation type="submission" date="2023-01" db="EMBL/GenBank/DDBJ databases">
        <title>Metagenome sequencing of chrysophaentin producing Chrysophaeum taylorii.</title>
        <authorList>
            <person name="Davison J."/>
            <person name="Bewley C."/>
        </authorList>
    </citation>
    <scope>NUCLEOTIDE SEQUENCE</scope>
    <source>
        <strain evidence="3">NIES-1699</strain>
    </source>
</reference>
<dbReference type="Proteomes" id="UP001230188">
    <property type="component" value="Unassembled WGS sequence"/>
</dbReference>
<evidence type="ECO:0000313" key="3">
    <source>
        <dbReference type="EMBL" id="KAJ8598122.1"/>
    </source>
</evidence>
<protein>
    <recommendedName>
        <fullName evidence="2">Peptide N-acetyl-beta-D-glucosaminyl asparaginase amidase A N-terminal domain-containing protein</fullName>
    </recommendedName>
</protein>
<accession>A0AAD7XEE2</accession>
<proteinExistence type="predicted"/>
<gene>
    <name evidence="3" type="ORF">CTAYLR_007401</name>
</gene>
<organism evidence="3 4">
    <name type="scientific">Chrysophaeum taylorii</name>
    <dbReference type="NCBI Taxonomy" id="2483200"/>
    <lineage>
        <taxon>Eukaryota</taxon>
        <taxon>Sar</taxon>
        <taxon>Stramenopiles</taxon>
        <taxon>Ochrophyta</taxon>
        <taxon>Pelagophyceae</taxon>
        <taxon>Pelagomonadales</taxon>
        <taxon>Pelagomonadaceae</taxon>
        <taxon>Chrysophaeum</taxon>
    </lineage>
</organism>
<feature type="region of interest" description="Disordered" evidence="1">
    <location>
        <begin position="528"/>
        <end position="551"/>
    </location>
</feature>
<dbReference type="EMBL" id="JAQMWT010000686">
    <property type="protein sequence ID" value="KAJ8598122.1"/>
    <property type="molecule type" value="Genomic_DNA"/>
</dbReference>
<keyword evidence="4" id="KW-1185">Reference proteome</keyword>
<name>A0AAD7XEE2_9STRA</name>
<evidence type="ECO:0000256" key="1">
    <source>
        <dbReference type="SAM" id="MobiDB-lite"/>
    </source>
</evidence>
<dbReference type="Pfam" id="PF12222">
    <property type="entry name" value="PNGaseA"/>
    <property type="match status" value="1"/>
</dbReference>
<dbReference type="InterPro" id="IPR021102">
    <property type="entry name" value="PNGase_A"/>
</dbReference>
<evidence type="ECO:0000313" key="4">
    <source>
        <dbReference type="Proteomes" id="UP001230188"/>
    </source>
</evidence>
<feature type="domain" description="Peptide N-acetyl-beta-D-glucosaminyl asparaginase amidase A N-terminal" evidence="2">
    <location>
        <begin position="13"/>
        <end position="307"/>
    </location>
</feature>
<sequence>MLQGPIQRGNLMCSQALITGAILETYNEIVEANASRPRCLSAESVAVLELRGSVFGRQFDRYGAVWVGGVEVMRTTTPEPNGQNTIFWTVERDVTSYLSLFLEEEKTVAAVSIPNEVTSEYTGIIEANVTLKVYEGSTSRPADVVKALVPLDASPWTAMGDVSDLDFRLPVRNANRVLLDLYASGHSCEEFWYQNLPGNGTCGGGAFRELEISIDGVVAGIAAPFPVVYSGGINPLAWRPIAGVAQFDVPPYRFDLTPFAGLLNDGANHTMRILVVDQTHVWYIDPVLLVWTDDSYRRLEGAILETDETPRRVALTTLGDNHFLTVGSHGFSVTGDLRNNAVVVSTTTVAGTLALRDDNQIFSDSRQVTTQRSEVTTRVATAGEGARNLTLRDDFSIYVDLLDTSSLVDANITLARSRTLLATNTEEIVTWSSAAKAAAQLTSEDADSDYGVARTDAVFQVVVDDDDDDDRVATPAACFEATAEAKDGFFVANTASDFDCRLPGTHRFCGLDLCDLFAPSPSFRRGGAGANNNTSSPTVVAFSTTTSSSSS</sequence>
<dbReference type="PANTHER" id="PTHR31104">
    <property type="entry name" value="PEPTIDE-N4-(N-ACETYL-BETA-GLUCOSAMINYL)ASPARAGINE AMIDASE A PROTEIN"/>
    <property type="match status" value="1"/>
</dbReference>